<dbReference type="Pfam" id="PF04679">
    <property type="entry name" value="DNA_ligase_A_C"/>
    <property type="match status" value="1"/>
</dbReference>
<dbReference type="Gene3D" id="2.40.50.140">
    <property type="entry name" value="Nucleic acid-binding proteins"/>
    <property type="match status" value="1"/>
</dbReference>
<dbReference type="CDD" id="cd07970">
    <property type="entry name" value="OBF_DNA_ligase_LigC"/>
    <property type="match status" value="1"/>
</dbReference>
<dbReference type="PROSITE" id="PS50160">
    <property type="entry name" value="DNA_LIGASE_A3"/>
    <property type="match status" value="1"/>
</dbReference>
<keyword evidence="3 6" id="KW-0436">Ligase</keyword>
<dbReference type="InterPro" id="IPR044117">
    <property type="entry name" value="OBF_LigC-like"/>
</dbReference>
<dbReference type="PANTHER" id="PTHR45674:SF4">
    <property type="entry name" value="DNA LIGASE 1"/>
    <property type="match status" value="1"/>
</dbReference>
<comment type="similarity">
    <text evidence="1">Belongs to the ATP-dependent DNA ligase family.</text>
</comment>
<evidence type="ECO:0000256" key="4">
    <source>
        <dbReference type="ARBA" id="ARBA00034003"/>
    </source>
</evidence>
<keyword evidence="7" id="KW-1185">Reference proteome</keyword>
<dbReference type="Pfam" id="PF01068">
    <property type="entry name" value="DNA_ligase_A_M"/>
    <property type="match status" value="1"/>
</dbReference>
<accession>A0A7L4YSC4</accession>
<dbReference type="CDD" id="cd07905">
    <property type="entry name" value="Adenylation_DNA_ligase_LigC"/>
    <property type="match status" value="1"/>
</dbReference>
<dbReference type="EC" id="6.5.1.1" evidence="2"/>
<organism evidence="6 7">
    <name type="scientific">Epidermidibacterium keratini</name>
    <dbReference type="NCBI Taxonomy" id="1891644"/>
    <lineage>
        <taxon>Bacteria</taxon>
        <taxon>Bacillati</taxon>
        <taxon>Actinomycetota</taxon>
        <taxon>Actinomycetes</taxon>
        <taxon>Sporichthyales</taxon>
        <taxon>Sporichthyaceae</taxon>
        <taxon>Epidermidibacterium</taxon>
    </lineage>
</organism>
<dbReference type="AlphaFoldDB" id="A0A7L4YSC4"/>
<dbReference type="InterPro" id="IPR012340">
    <property type="entry name" value="NA-bd_OB-fold"/>
</dbReference>
<evidence type="ECO:0000256" key="3">
    <source>
        <dbReference type="ARBA" id="ARBA00022598"/>
    </source>
</evidence>
<dbReference type="EMBL" id="CP047156">
    <property type="protein sequence ID" value="QHC01980.1"/>
    <property type="molecule type" value="Genomic_DNA"/>
</dbReference>
<dbReference type="InterPro" id="IPR012309">
    <property type="entry name" value="DNA_ligase_ATP-dep_C"/>
</dbReference>
<dbReference type="SUPFAM" id="SSF50249">
    <property type="entry name" value="Nucleic acid-binding proteins"/>
    <property type="match status" value="1"/>
</dbReference>
<dbReference type="InterPro" id="IPR016059">
    <property type="entry name" value="DNA_ligase_ATP-dep_CS"/>
</dbReference>
<dbReference type="GO" id="GO:0003910">
    <property type="term" value="F:DNA ligase (ATP) activity"/>
    <property type="evidence" value="ECO:0007669"/>
    <property type="project" value="UniProtKB-EC"/>
</dbReference>
<dbReference type="InterPro" id="IPR044119">
    <property type="entry name" value="Adenylation_LigC-like"/>
</dbReference>
<comment type="catalytic activity">
    <reaction evidence="4">
        <text>ATP + (deoxyribonucleotide)n-3'-hydroxyl + 5'-phospho-(deoxyribonucleotide)m = (deoxyribonucleotide)n+m + AMP + diphosphate.</text>
        <dbReference type="EC" id="6.5.1.1"/>
    </reaction>
</comment>
<evidence type="ECO:0000256" key="2">
    <source>
        <dbReference type="ARBA" id="ARBA00012727"/>
    </source>
</evidence>
<reference evidence="6 7" key="1">
    <citation type="journal article" date="2018" name="Int. J. Syst. Evol. Microbiol.">
        <title>Epidermidibacterium keratini gen. nov., sp. nov., a member of the family Sporichthyaceae, isolated from keratin epidermis.</title>
        <authorList>
            <person name="Lee D.G."/>
            <person name="Trujillo M.E."/>
            <person name="Kang S."/>
            <person name="Nam J.J."/>
            <person name="Kim Y.J."/>
        </authorList>
    </citation>
    <scope>NUCLEOTIDE SEQUENCE [LARGE SCALE GENOMIC DNA]</scope>
    <source>
        <strain evidence="6 7">EPI-7</strain>
    </source>
</reference>
<evidence type="ECO:0000259" key="5">
    <source>
        <dbReference type="PROSITE" id="PS50160"/>
    </source>
</evidence>
<dbReference type="Proteomes" id="UP000463857">
    <property type="component" value="Chromosome"/>
</dbReference>
<evidence type="ECO:0000256" key="1">
    <source>
        <dbReference type="ARBA" id="ARBA00007572"/>
    </source>
</evidence>
<sequence>MTLPVTHPLQPTLAKPAKSLPTGEGWIYEPKWDGFRAIVFKDGDEIEIGSRASQPLTRYFPELVAHLREQLPPRCVLDGEIIVETDGRLDFDALQQRIHPADSRVQMLAEKTPASMMIFDLIALGDESLMSRPLGERRSLLRSELDGVRPPLYLTPETTSAELAMQWFVEFEGAGLDGLIAKPLDSAYEPGARIYAKLKHQRDLDAVIAGFRWHKSGGIVGSLMLGLYDDDGALHYIGATSAFSMKRRAELVEELAPYRVESLSEHPWGGWKEAMDGERKPGNLNRWNAGKDMSWEAVRPELVVEIGYDQFQGPRLRHLGKFRRFRPDRDPRSCTLDQIERPEDYPFSGVLAYSPTT</sequence>
<feature type="domain" description="ATP-dependent DNA ligase family profile" evidence="5">
    <location>
        <begin position="107"/>
        <end position="229"/>
    </location>
</feature>
<dbReference type="NCBIfam" id="NF006078">
    <property type="entry name" value="PRK08224.1"/>
    <property type="match status" value="1"/>
</dbReference>
<gene>
    <name evidence="6" type="ORF">EK0264_17990</name>
</gene>
<dbReference type="Gene3D" id="3.30.470.30">
    <property type="entry name" value="DNA ligase/mRNA capping enzyme"/>
    <property type="match status" value="1"/>
</dbReference>
<dbReference type="GO" id="GO:0005524">
    <property type="term" value="F:ATP binding"/>
    <property type="evidence" value="ECO:0007669"/>
    <property type="project" value="InterPro"/>
</dbReference>
<dbReference type="KEGG" id="eke:EK0264_17990"/>
<dbReference type="OrthoDB" id="9770771at2"/>
<dbReference type="InterPro" id="IPR050191">
    <property type="entry name" value="ATP-dep_DNA_ligase"/>
</dbReference>
<proteinExistence type="inferred from homology"/>
<dbReference type="GO" id="GO:0006281">
    <property type="term" value="P:DNA repair"/>
    <property type="evidence" value="ECO:0007669"/>
    <property type="project" value="InterPro"/>
</dbReference>
<dbReference type="PANTHER" id="PTHR45674">
    <property type="entry name" value="DNA LIGASE 1/3 FAMILY MEMBER"/>
    <property type="match status" value="1"/>
</dbReference>
<dbReference type="InterPro" id="IPR012310">
    <property type="entry name" value="DNA_ligase_ATP-dep_cent"/>
</dbReference>
<dbReference type="PROSITE" id="PS00697">
    <property type="entry name" value="DNA_LIGASE_A1"/>
    <property type="match status" value="1"/>
</dbReference>
<name>A0A7L4YSC4_9ACTN</name>
<dbReference type="RefSeq" id="WP_159547104.1">
    <property type="nucleotide sequence ID" value="NZ_CP047156.1"/>
</dbReference>
<dbReference type="GO" id="GO:0006310">
    <property type="term" value="P:DNA recombination"/>
    <property type="evidence" value="ECO:0007669"/>
    <property type="project" value="InterPro"/>
</dbReference>
<evidence type="ECO:0000313" key="6">
    <source>
        <dbReference type="EMBL" id="QHC01980.1"/>
    </source>
</evidence>
<dbReference type="SUPFAM" id="SSF56091">
    <property type="entry name" value="DNA ligase/mRNA capping enzyme, catalytic domain"/>
    <property type="match status" value="1"/>
</dbReference>
<evidence type="ECO:0000313" key="7">
    <source>
        <dbReference type="Proteomes" id="UP000463857"/>
    </source>
</evidence>
<protein>
    <recommendedName>
        <fullName evidence="2">DNA ligase (ATP)</fullName>
        <ecNumber evidence="2">6.5.1.1</ecNumber>
    </recommendedName>
</protein>
<dbReference type="InParanoid" id="A0A7L4YSC4"/>